<name>I4BBC6_TURPD</name>
<evidence type="ECO:0000256" key="1">
    <source>
        <dbReference type="ARBA" id="ARBA00022500"/>
    </source>
</evidence>
<dbReference type="Gene3D" id="3.40.1550.10">
    <property type="entry name" value="CheC-like"/>
    <property type="match status" value="1"/>
</dbReference>
<keyword evidence="1" id="KW-0145">Chemotaxis</keyword>
<evidence type="ECO:0000259" key="2">
    <source>
        <dbReference type="Pfam" id="PF13690"/>
    </source>
</evidence>
<dbReference type="GO" id="GO:0006935">
    <property type="term" value="P:chemotaxis"/>
    <property type="evidence" value="ECO:0007669"/>
    <property type="project" value="UniProtKB-KW"/>
</dbReference>
<dbReference type="InterPro" id="IPR028976">
    <property type="entry name" value="CheC-like_sf"/>
</dbReference>
<dbReference type="InterPro" id="IPR038756">
    <property type="entry name" value="CheX-like"/>
</dbReference>
<dbReference type="KEGG" id="tpx:Turpa_3949"/>
<accession>I4BBC6</accession>
<dbReference type="InterPro" id="IPR028051">
    <property type="entry name" value="CheX-like_dom"/>
</dbReference>
<dbReference type="Proteomes" id="UP000006048">
    <property type="component" value="Chromosome"/>
</dbReference>
<dbReference type="CDD" id="cd17906">
    <property type="entry name" value="CheX"/>
    <property type="match status" value="1"/>
</dbReference>
<protein>
    <recommendedName>
        <fullName evidence="2">Chemotaxis phosphatase CheX-like domain-containing protein</fullName>
    </recommendedName>
</protein>
<dbReference type="STRING" id="869212.Turpa_3949"/>
<gene>
    <name evidence="3" type="ordered locus">Turpa_3949</name>
</gene>
<feature type="domain" description="Chemotaxis phosphatase CheX-like" evidence="2">
    <location>
        <begin position="42"/>
        <end position="135"/>
    </location>
</feature>
<proteinExistence type="predicted"/>
<dbReference type="SUPFAM" id="SSF103039">
    <property type="entry name" value="CheC-like"/>
    <property type="match status" value="1"/>
</dbReference>
<sequence length="148" mass="15860">MKEAELKTFVEGVMRYFSTITSSGAKVGVPYVKSAEHAVEDITGIIGMTGQRKGGIFISCPREMLAEIVTEYSGAASPSLAVIKDMAGEMANTVAGNASLAFGSEFQISVPVVLVGRPEQLDLPTRVPTFIIPIEWKQYKAYLAVGVE</sequence>
<organism evidence="3 4">
    <name type="scientific">Turneriella parva (strain ATCC BAA-1111 / DSM 21527 / NCTC 11395 / H)</name>
    <name type="common">Leptospira parva</name>
    <dbReference type="NCBI Taxonomy" id="869212"/>
    <lineage>
        <taxon>Bacteria</taxon>
        <taxon>Pseudomonadati</taxon>
        <taxon>Spirochaetota</taxon>
        <taxon>Spirochaetia</taxon>
        <taxon>Leptospirales</taxon>
        <taxon>Leptospiraceae</taxon>
        <taxon>Turneriella</taxon>
    </lineage>
</organism>
<dbReference type="HOGENOM" id="CLU_116290_2_0_12"/>
<dbReference type="Pfam" id="PF13690">
    <property type="entry name" value="CheX"/>
    <property type="match status" value="1"/>
</dbReference>
<evidence type="ECO:0000313" key="3">
    <source>
        <dbReference type="EMBL" id="AFM14583.1"/>
    </source>
</evidence>
<evidence type="ECO:0000313" key="4">
    <source>
        <dbReference type="Proteomes" id="UP000006048"/>
    </source>
</evidence>
<dbReference type="RefSeq" id="WP_014805059.1">
    <property type="nucleotide sequence ID" value="NC_018020.1"/>
</dbReference>
<keyword evidence="4" id="KW-1185">Reference proteome</keyword>
<dbReference type="AlphaFoldDB" id="I4BBC6"/>
<dbReference type="PANTHER" id="PTHR39452">
    <property type="entry name" value="CHEY-P PHOSPHATASE CHEX"/>
    <property type="match status" value="1"/>
</dbReference>
<dbReference type="EMBL" id="CP002959">
    <property type="protein sequence ID" value="AFM14583.1"/>
    <property type="molecule type" value="Genomic_DNA"/>
</dbReference>
<dbReference type="OrthoDB" id="9788100at2"/>
<reference evidence="3 4" key="1">
    <citation type="submission" date="2012-06" db="EMBL/GenBank/DDBJ databases">
        <title>The complete chromosome of genome of Turneriella parva DSM 21527.</title>
        <authorList>
            <consortium name="US DOE Joint Genome Institute (JGI-PGF)"/>
            <person name="Lucas S."/>
            <person name="Han J."/>
            <person name="Lapidus A."/>
            <person name="Bruce D."/>
            <person name="Goodwin L."/>
            <person name="Pitluck S."/>
            <person name="Peters L."/>
            <person name="Kyrpides N."/>
            <person name="Mavromatis K."/>
            <person name="Ivanova N."/>
            <person name="Mikhailova N."/>
            <person name="Chertkov O."/>
            <person name="Detter J.C."/>
            <person name="Tapia R."/>
            <person name="Han C."/>
            <person name="Land M."/>
            <person name="Hauser L."/>
            <person name="Markowitz V."/>
            <person name="Cheng J.-F."/>
            <person name="Hugenholtz P."/>
            <person name="Woyke T."/>
            <person name="Wu D."/>
            <person name="Gronow S."/>
            <person name="Wellnitz S."/>
            <person name="Brambilla E."/>
            <person name="Klenk H.-P."/>
            <person name="Eisen J.A."/>
        </authorList>
    </citation>
    <scope>NUCLEOTIDE SEQUENCE [LARGE SCALE GENOMIC DNA]</scope>
    <source>
        <strain evidence="4">ATCC BAA-1111 / DSM 21527 / NCTC 11395 / H</strain>
    </source>
</reference>
<dbReference type="PANTHER" id="PTHR39452:SF1">
    <property type="entry name" value="CHEY-P PHOSPHATASE CHEX"/>
    <property type="match status" value="1"/>
</dbReference>